<accession>A0AAV4MFU0</accession>
<evidence type="ECO:0000313" key="2">
    <source>
        <dbReference type="EMBL" id="GIX71155.1"/>
    </source>
</evidence>
<reference evidence="2 3" key="1">
    <citation type="submission" date="2021-06" db="EMBL/GenBank/DDBJ databases">
        <title>Caerostris extrusa draft genome.</title>
        <authorList>
            <person name="Kono N."/>
            <person name="Arakawa K."/>
        </authorList>
    </citation>
    <scope>NUCLEOTIDE SEQUENCE [LARGE SCALE GENOMIC DNA]</scope>
</reference>
<protein>
    <submittedName>
        <fullName evidence="2">Uncharacterized protein</fullName>
    </submittedName>
</protein>
<feature type="region of interest" description="Disordered" evidence="1">
    <location>
        <begin position="1"/>
        <end position="24"/>
    </location>
</feature>
<evidence type="ECO:0000313" key="3">
    <source>
        <dbReference type="Proteomes" id="UP001054945"/>
    </source>
</evidence>
<keyword evidence="3" id="KW-1185">Reference proteome</keyword>
<dbReference type="Proteomes" id="UP001054945">
    <property type="component" value="Unassembled WGS sequence"/>
</dbReference>
<sequence>MDTPSPSPLRHLAQENNPHHGNASAQTRHFSCMFNPYRFGEHPLCLSNFPNPCFREHPFTSSNRGSSKEDVLYAVGKLPKTNNSSNELHCLKFLQILLNPYAKSDRKIYGCCLVLGHPSLEKKKGKSSTEKILAYFLVYHSATNWGTRFAVNSLAPPPTPSYF</sequence>
<proteinExistence type="predicted"/>
<name>A0AAV4MFU0_CAEEX</name>
<gene>
    <name evidence="2" type="ORF">CEXT_518391</name>
</gene>
<comment type="caution">
    <text evidence="2">The sequence shown here is derived from an EMBL/GenBank/DDBJ whole genome shotgun (WGS) entry which is preliminary data.</text>
</comment>
<dbReference type="AlphaFoldDB" id="A0AAV4MFU0"/>
<dbReference type="EMBL" id="BPLR01019729">
    <property type="protein sequence ID" value="GIX71155.1"/>
    <property type="molecule type" value="Genomic_DNA"/>
</dbReference>
<evidence type="ECO:0000256" key="1">
    <source>
        <dbReference type="SAM" id="MobiDB-lite"/>
    </source>
</evidence>
<organism evidence="2 3">
    <name type="scientific">Caerostris extrusa</name>
    <name type="common">Bark spider</name>
    <name type="synonym">Caerostris bankana</name>
    <dbReference type="NCBI Taxonomy" id="172846"/>
    <lineage>
        <taxon>Eukaryota</taxon>
        <taxon>Metazoa</taxon>
        <taxon>Ecdysozoa</taxon>
        <taxon>Arthropoda</taxon>
        <taxon>Chelicerata</taxon>
        <taxon>Arachnida</taxon>
        <taxon>Araneae</taxon>
        <taxon>Araneomorphae</taxon>
        <taxon>Entelegynae</taxon>
        <taxon>Araneoidea</taxon>
        <taxon>Araneidae</taxon>
        <taxon>Caerostris</taxon>
    </lineage>
</organism>